<name>A0A2Z3HBB1_9BACT</name>
<evidence type="ECO:0000313" key="2">
    <source>
        <dbReference type="EMBL" id="AWM41006.1"/>
    </source>
</evidence>
<proteinExistence type="predicted"/>
<dbReference type="EMBL" id="CP025958">
    <property type="protein sequence ID" value="AWM41006.1"/>
    <property type="molecule type" value="Genomic_DNA"/>
</dbReference>
<dbReference type="AlphaFoldDB" id="A0A2Z3HBB1"/>
<evidence type="ECO:0000256" key="1">
    <source>
        <dbReference type="SAM" id="MobiDB-lite"/>
    </source>
</evidence>
<reference evidence="2 3" key="1">
    <citation type="submission" date="2018-01" db="EMBL/GenBank/DDBJ databases">
        <title>G. obscuriglobus.</title>
        <authorList>
            <person name="Franke J."/>
            <person name="Blomberg W."/>
            <person name="Selmecki A."/>
        </authorList>
    </citation>
    <scope>NUCLEOTIDE SEQUENCE [LARGE SCALE GENOMIC DNA]</scope>
    <source>
        <strain evidence="2 3">DSM 5831</strain>
    </source>
</reference>
<feature type="region of interest" description="Disordered" evidence="1">
    <location>
        <begin position="38"/>
        <end position="83"/>
    </location>
</feature>
<dbReference type="Proteomes" id="UP000245802">
    <property type="component" value="Chromosome"/>
</dbReference>
<dbReference type="KEGG" id="gog:C1280_31165"/>
<keyword evidence="3" id="KW-1185">Reference proteome</keyword>
<organism evidence="2 3">
    <name type="scientific">Gemmata obscuriglobus</name>
    <dbReference type="NCBI Taxonomy" id="114"/>
    <lineage>
        <taxon>Bacteria</taxon>
        <taxon>Pseudomonadati</taxon>
        <taxon>Planctomycetota</taxon>
        <taxon>Planctomycetia</taxon>
        <taxon>Gemmatales</taxon>
        <taxon>Gemmataceae</taxon>
        <taxon>Gemmata</taxon>
    </lineage>
</organism>
<protein>
    <submittedName>
        <fullName evidence="2">Uncharacterized protein</fullName>
    </submittedName>
</protein>
<evidence type="ECO:0000313" key="3">
    <source>
        <dbReference type="Proteomes" id="UP000245802"/>
    </source>
</evidence>
<gene>
    <name evidence="2" type="ORF">C1280_31165</name>
</gene>
<accession>A0A2Z3HBB1</accession>
<dbReference type="RefSeq" id="WP_010042958.1">
    <property type="nucleotide sequence ID" value="NZ_CP025958.1"/>
</dbReference>
<sequence length="83" mass="9014">MTTTIITITDPELLAKLAAAEGRIVFRGPSGEAVKTADTVTRGGLPRGVKSPISDEEIEEARKQPDGSPLADVWKRIHERHKP</sequence>